<dbReference type="GO" id="GO:0005634">
    <property type="term" value="C:nucleus"/>
    <property type="evidence" value="ECO:0007669"/>
    <property type="project" value="UniProtKB-SubCell"/>
</dbReference>
<feature type="compositionally biased region" description="Acidic residues" evidence="5">
    <location>
        <begin position="1"/>
        <end position="13"/>
    </location>
</feature>
<evidence type="ECO:0000259" key="6">
    <source>
        <dbReference type="PROSITE" id="PS50090"/>
    </source>
</evidence>
<dbReference type="AlphaFoldDB" id="A0A7M7K9B4"/>
<evidence type="ECO:0000259" key="7">
    <source>
        <dbReference type="PROSITE" id="PS50249"/>
    </source>
</evidence>
<dbReference type="Pfam" id="PF01398">
    <property type="entry name" value="JAB"/>
    <property type="match status" value="1"/>
</dbReference>
<dbReference type="Proteomes" id="UP000594260">
    <property type="component" value="Unplaced"/>
</dbReference>
<keyword evidence="11" id="KW-1185">Reference proteome</keyword>
<feature type="region of interest" description="Disordered" evidence="5">
    <location>
        <begin position="122"/>
        <end position="158"/>
    </location>
</feature>
<comment type="similarity">
    <text evidence="2">Belongs to the peptidase M67A family. MYSM1 subfamily.</text>
</comment>
<proteinExistence type="inferred from homology"/>
<dbReference type="SMART" id="SM00717">
    <property type="entry name" value="SANT"/>
    <property type="match status" value="1"/>
</dbReference>
<dbReference type="InParanoid" id="A0A7M7K9B4"/>
<dbReference type="Gene3D" id="1.10.10.60">
    <property type="entry name" value="Homeodomain-like"/>
    <property type="match status" value="1"/>
</dbReference>
<evidence type="ECO:0000313" key="11">
    <source>
        <dbReference type="Proteomes" id="UP000594260"/>
    </source>
</evidence>
<dbReference type="PROSITE" id="PS50934">
    <property type="entry name" value="SWIRM"/>
    <property type="match status" value="1"/>
</dbReference>
<evidence type="ECO:0000259" key="9">
    <source>
        <dbReference type="PROSITE" id="PS51294"/>
    </source>
</evidence>
<evidence type="ECO:0000313" key="10">
    <source>
        <dbReference type="EnsemblMetazoa" id="XP_022659828"/>
    </source>
</evidence>
<feature type="region of interest" description="Disordered" evidence="5">
    <location>
        <begin position="1"/>
        <end position="22"/>
    </location>
</feature>
<evidence type="ECO:0000256" key="5">
    <source>
        <dbReference type="SAM" id="MobiDB-lite"/>
    </source>
</evidence>
<protein>
    <recommendedName>
        <fullName evidence="4">Myb-like, SWIRM and MPN domain-containing protein 1</fullName>
    </recommendedName>
</protein>
<reference evidence="10" key="1">
    <citation type="submission" date="2021-01" db="UniProtKB">
        <authorList>
            <consortium name="EnsemblMetazoa"/>
        </authorList>
    </citation>
    <scope>IDENTIFICATION</scope>
</reference>
<dbReference type="Gene3D" id="3.40.140.10">
    <property type="entry name" value="Cytidine Deaminase, domain 2"/>
    <property type="match status" value="1"/>
</dbReference>
<dbReference type="PROSITE" id="PS50249">
    <property type="entry name" value="MPN"/>
    <property type="match status" value="1"/>
</dbReference>
<dbReference type="InterPro" id="IPR007526">
    <property type="entry name" value="SWIRM"/>
</dbReference>
<comment type="subcellular location">
    <subcellularLocation>
        <location evidence="1">Nucleus</location>
    </subcellularLocation>
</comment>
<dbReference type="InterPro" id="IPR000555">
    <property type="entry name" value="JAMM/MPN+_dom"/>
</dbReference>
<evidence type="ECO:0000256" key="3">
    <source>
        <dbReference type="ARBA" id="ARBA00023125"/>
    </source>
</evidence>
<evidence type="ECO:0000256" key="2">
    <source>
        <dbReference type="ARBA" id="ARBA00007194"/>
    </source>
</evidence>
<feature type="domain" description="Myb-like" evidence="6">
    <location>
        <begin position="76"/>
        <end position="119"/>
    </location>
</feature>
<dbReference type="GeneID" id="111249788"/>
<feature type="domain" description="SWIRM" evidence="8">
    <location>
        <begin position="290"/>
        <end position="389"/>
    </location>
</feature>
<dbReference type="InterPro" id="IPR017930">
    <property type="entry name" value="Myb_dom"/>
</dbReference>
<dbReference type="OrthoDB" id="7464992at2759"/>
<dbReference type="RefSeq" id="XP_022659828.1">
    <property type="nucleotide sequence ID" value="XM_022804093.1"/>
</dbReference>
<feature type="domain" description="MPN" evidence="7">
    <location>
        <begin position="483"/>
        <end position="618"/>
    </location>
</feature>
<dbReference type="GO" id="GO:0008237">
    <property type="term" value="F:metallopeptidase activity"/>
    <property type="evidence" value="ECO:0007669"/>
    <property type="project" value="InterPro"/>
</dbReference>
<dbReference type="CDD" id="cd00167">
    <property type="entry name" value="SANT"/>
    <property type="match status" value="1"/>
</dbReference>
<evidence type="ECO:0000259" key="8">
    <source>
        <dbReference type="PROSITE" id="PS50934"/>
    </source>
</evidence>
<dbReference type="InterPro" id="IPR009057">
    <property type="entry name" value="Homeodomain-like_sf"/>
</dbReference>
<organism evidence="10 11">
    <name type="scientific">Varroa destructor</name>
    <name type="common">Honeybee mite</name>
    <dbReference type="NCBI Taxonomy" id="109461"/>
    <lineage>
        <taxon>Eukaryota</taxon>
        <taxon>Metazoa</taxon>
        <taxon>Ecdysozoa</taxon>
        <taxon>Arthropoda</taxon>
        <taxon>Chelicerata</taxon>
        <taxon>Arachnida</taxon>
        <taxon>Acari</taxon>
        <taxon>Parasitiformes</taxon>
        <taxon>Mesostigmata</taxon>
        <taxon>Gamasina</taxon>
        <taxon>Dermanyssoidea</taxon>
        <taxon>Varroidae</taxon>
        <taxon>Varroa</taxon>
    </lineage>
</organism>
<dbReference type="InterPro" id="IPR037518">
    <property type="entry name" value="MPN"/>
</dbReference>
<feature type="domain" description="HTH myb-type" evidence="9">
    <location>
        <begin position="76"/>
        <end position="123"/>
    </location>
</feature>
<dbReference type="InterPro" id="IPR050242">
    <property type="entry name" value="JAMM_MPN+_peptidase_M67A"/>
</dbReference>
<dbReference type="EnsemblMetazoa" id="XM_022804093">
    <property type="protein sequence ID" value="XP_022659828"/>
    <property type="gene ID" value="LOC111249788"/>
</dbReference>
<dbReference type="InterPro" id="IPR036388">
    <property type="entry name" value="WH-like_DNA-bd_sf"/>
</dbReference>
<keyword evidence="3" id="KW-0238">DNA-binding</keyword>
<dbReference type="GO" id="GO:0003677">
    <property type="term" value="F:DNA binding"/>
    <property type="evidence" value="ECO:0007669"/>
    <property type="project" value="UniProtKB-KW"/>
</dbReference>
<dbReference type="Pfam" id="PF00249">
    <property type="entry name" value="Myb_DNA-binding"/>
    <property type="match status" value="1"/>
</dbReference>
<dbReference type="PROSITE" id="PS50090">
    <property type="entry name" value="MYB_LIKE"/>
    <property type="match status" value="1"/>
</dbReference>
<name>A0A7M7K9B4_VARDE</name>
<feature type="compositionally biased region" description="Basic and acidic residues" evidence="5">
    <location>
        <begin position="128"/>
        <end position="139"/>
    </location>
</feature>
<sequence length="717" mass="79395">MAAEDNIDVEGDFSPDSNALSESSAVLQDEFKPLWTSPDVGMSAESQCNEIERILAEDTASSHFGTSFLDSPSPCGQWTRDEEDALARLLRENGKQWNNIAKRLNRTAIEVKAHARKLLLTESFTSPKPDKERPNEQKNRLKLTSAKRPPPAKSVQGHGAITRSGFVRLDSRGRRLRRGNAVTALSFDDEEPSSSKRPMKKALVDAGELVTITKDSEASDEEIRVCDDVSEAFGNSGQSETSTSSSASCSNKPVERLIAVNVESFKKKSTLSDPIQAVACSSTQDNHSSNSAPISELRLDPYRVLPFEEEANAEYFRGKSGQKTPERYLRIRNHIIGLWLKQQPRYLNKTSSRMGLKNCGDVNCIGLIHDYLERIGAINFGCPQTNAKKDRTAPDSTSLKKVSRPRRKINTHQSFVSQTDIERGGCTMEHDSVTGKVIATTLVKPYENAVNEKPASVRHSQATNPFKLIHCLKYDADCQPLNVELCASALLVAESHSHQSLSEVIGLLGGIAEENLVRVMAAVPTRTTRANGTECEMDPVSQYEAAETFRGWGLDVVGWYHSHPTFAPQPSMRDLTLQVDLQNMFNGNAGQPFVALIFSPYYQAGKMVNRLHTKMTCFVVEKHRQTAEYCPFSLKPKVIRGDDGGLGPSLEAVFEMIRDLRGNAQGELVPFQESFNSEWTNLDKMMATLQLCLLKAKYSESETTAILSRIHAMFAAA</sequence>
<dbReference type="SUPFAM" id="SSF102712">
    <property type="entry name" value="JAB1/MPN domain"/>
    <property type="match status" value="1"/>
</dbReference>
<evidence type="ECO:0000256" key="1">
    <source>
        <dbReference type="ARBA" id="ARBA00004123"/>
    </source>
</evidence>
<dbReference type="PROSITE" id="PS51294">
    <property type="entry name" value="HTH_MYB"/>
    <property type="match status" value="1"/>
</dbReference>
<accession>A0A7M7K9B4</accession>
<dbReference type="Pfam" id="PF04433">
    <property type="entry name" value="SWIRM"/>
    <property type="match status" value="1"/>
</dbReference>
<feature type="region of interest" description="Disordered" evidence="5">
    <location>
        <begin position="386"/>
        <end position="405"/>
    </location>
</feature>
<dbReference type="PANTHER" id="PTHR10410">
    <property type="entry name" value="EUKARYOTIC TRANSLATION INITIATION FACTOR 3 -RELATED"/>
    <property type="match status" value="1"/>
</dbReference>
<dbReference type="Gene3D" id="1.10.10.10">
    <property type="entry name" value="Winged helix-like DNA-binding domain superfamily/Winged helix DNA-binding domain"/>
    <property type="match status" value="1"/>
</dbReference>
<evidence type="ECO:0000256" key="4">
    <source>
        <dbReference type="ARBA" id="ARBA00032256"/>
    </source>
</evidence>
<dbReference type="SUPFAM" id="SSF46689">
    <property type="entry name" value="Homeodomain-like"/>
    <property type="match status" value="2"/>
</dbReference>
<dbReference type="KEGG" id="vde:111249788"/>
<dbReference type="InterPro" id="IPR001005">
    <property type="entry name" value="SANT/Myb"/>
</dbReference>